<evidence type="ECO:0000313" key="7">
    <source>
        <dbReference type="Proteomes" id="UP001465331"/>
    </source>
</evidence>
<dbReference type="RefSeq" id="WP_352887840.1">
    <property type="nucleotide sequence ID" value="NZ_JBEPIJ010000004.1"/>
</dbReference>
<gene>
    <name evidence="6" type="ORF">ABSH63_04575</name>
</gene>
<dbReference type="InterPro" id="IPR051269">
    <property type="entry name" value="Fe-S_cluster_ET"/>
</dbReference>
<name>A0ABV2A7Y1_9GAMM</name>
<reference evidence="6 7" key="1">
    <citation type="submission" date="2024-06" db="EMBL/GenBank/DDBJ databases">
        <authorList>
            <person name="Li Z."/>
            <person name="Jiang Y."/>
        </authorList>
    </citation>
    <scope>NUCLEOTIDE SEQUENCE [LARGE SCALE GENOMIC DNA]</scope>
    <source>
        <strain evidence="6 7">HSW-8</strain>
    </source>
</reference>
<dbReference type="EMBL" id="JBEPIJ010000004">
    <property type="protein sequence ID" value="MES0873288.1"/>
    <property type="molecule type" value="Genomic_DNA"/>
</dbReference>
<dbReference type="SUPFAM" id="SSF54862">
    <property type="entry name" value="4Fe-4S ferredoxins"/>
    <property type="match status" value="1"/>
</dbReference>
<organism evidence="6 7">
    <name type="scientific">Sinimarinibacterium thermocellulolyticum</name>
    <dbReference type="NCBI Taxonomy" id="3170016"/>
    <lineage>
        <taxon>Bacteria</taxon>
        <taxon>Pseudomonadati</taxon>
        <taxon>Pseudomonadota</taxon>
        <taxon>Gammaproteobacteria</taxon>
        <taxon>Nevskiales</taxon>
        <taxon>Nevskiaceae</taxon>
        <taxon>Sinimarinibacterium</taxon>
    </lineage>
</organism>
<keyword evidence="3" id="KW-0249">Electron transport</keyword>
<comment type="caution">
    <text evidence="6">The sequence shown here is derived from an EMBL/GenBank/DDBJ whole genome shotgun (WGS) entry which is preliminary data.</text>
</comment>
<evidence type="ECO:0000256" key="2">
    <source>
        <dbReference type="ARBA" id="ARBA00022723"/>
    </source>
</evidence>
<evidence type="ECO:0000256" key="3">
    <source>
        <dbReference type="ARBA" id="ARBA00022982"/>
    </source>
</evidence>
<sequence length="66" mass="7208">MRVKVDRDLCCSYRACEQQCPQLFKHDSDGIVFVENEQVPIGLEGAAAAAASACPQGAIRVIDEQR</sequence>
<protein>
    <submittedName>
        <fullName evidence="6">Ferredoxin</fullName>
    </submittedName>
</protein>
<evidence type="ECO:0000313" key="6">
    <source>
        <dbReference type="EMBL" id="MES0873288.1"/>
    </source>
</evidence>
<evidence type="ECO:0000256" key="1">
    <source>
        <dbReference type="ARBA" id="ARBA00022448"/>
    </source>
</evidence>
<keyword evidence="7" id="KW-1185">Reference proteome</keyword>
<evidence type="ECO:0000256" key="5">
    <source>
        <dbReference type="ARBA" id="ARBA00023014"/>
    </source>
</evidence>
<keyword evidence="2" id="KW-0479">Metal-binding</keyword>
<accession>A0ABV2A7Y1</accession>
<keyword evidence="1" id="KW-0813">Transport</keyword>
<dbReference type="Gene3D" id="3.30.70.20">
    <property type="match status" value="1"/>
</dbReference>
<dbReference type="Proteomes" id="UP001465331">
    <property type="component" value="Unassembled WGS sequence"/>
</dbReference>
<keyword evidence="4" id="KW-0408">Iron</keyword>
<evidence type="ECO:0000256" key="4">
    <source>
        <dbReference type="ARBA" id="ARBA00023004"/>
    </source>
</evidence>
<dbReference type="PANTHER" id="PTHR36923:SF3">
    <property type="entry name" value="FERREDOXIN"/>
    <property type="match status" value="1"/>
</dbReference>
<proteinExistence type="predicted"/>
<dbReference type="Pfam" id="PF13459">
    <property type="entry name" value="Fer4_15"/>
    <property type="match status" value="1"/>
</dbReference>
<dbReference type="PANTHER" id="PTHR36923">
    <property type="entry name" value="FERREDOXIN"/>
    <property type="match status" value="1"/>
</dbReference>
<keyword evidence="5" id="KW-0411">Iron-sulfur</keyword>